<accession>A0A3B0UA69</accession>
<sequence>MKKERFKEIVSSYASTADEIKSLKKLANEYPFSQIIHLLLANSSKKNNSKEFKPSLMNAAFYSTDRSILKSLIENNLIPPSIKISPSSPTLANKKKQETAPKNGAKETVASSPVIDSDKLIADVLENLEKLQKIKKETAIWLDKKIELKAAKNKAIAKKTTAKLKTKKKVSKPKSQTKIIEKFIKDEPRITKNSAPVNDKQDMSKKSTEMREDVISESLAKIFVKQGKNAKAINIYKKLIWKFPQKKALFAAKIEKLKKK</sequence>
<feature type="region of interest" description="Disordered" evidence="1">
    <location>
        <begin position="84"/>
        <end position="110"/>
    </location>
</feature>
<gene>
    <name evidence="2" type="ORF">MNBD_BACTEROID06-1576</name>
</gene>
<evidence type="ECO:0000256" key="1">
    <source>
        <dbReference type="SAM" id="MobiDB-lite"/>
    </source>
</evidence>
<protein>
    <submittedName>
        <fullName evidence="2">Uncharacterized protein</fullName>
    </submittedName>
</protein>
<dbReference type="EMBL" id="UOES01000328">
    <property type="protein sequence ID" value="VAW27941.1"/>
    <property type="molecule type" value="Genomic_DNA"/>
</dbReference>
<reference evidence="2" key="1">
    <citation type="submission" date="2018-06" db="EMBL/GenBank/DDBJ databases">
        <authorList>
            <person name="Zhirakovskaya E."/>
        </authorList>
    </citation>
    <scope>NUCLEOTIDE SEQUENCE</scope>
</reference>
<proteinExistence type="predicted"/>
<evidence type="ECO:0000313" key="2">
    <source>
        <dbReference type="EMBL" id="VAW27941.1"/>
    </source>
</evidence>
<organism evidence="2">
    <name type="scientific">hydrothermal vent metagenome</name>
    <dbReference type="NCBI Taxonomy" id="652676"/>
    <lineage>
        <taxon>unclassified sequences</taxon>
        <taxon>metagenomes</taxon>
        <taxon>ecological metagenomes</taxon>
    </lineage>
</organism>
<name>A0A3B0UA69_9ZZZZ</name>
<dbReference type="AlphaFoldDB" id="A0A3B0UA69"/>